<sequence>MKTVHKSVLIWYSAEEMFALVTDVPKYCEFLPWCDRASVLAHEPDGMKAEIGIAFSGIHQTFTTRNTHVAGREVRMKLVDGPFSHLDGAWKFQPLGQPGQRACKVTLEMHYSFKSTALATLVGPVFDKIAGSLVDAFVKRAEQVYG</sequence>
<organism evidence="3 4">
    <name type="scientific">Ramlibacter pallidus</name>
    <dbReference type="NCBI Taxonomy" id="2780087"/>
    <lineage>
        <taxon>Bacteria</taxon>
        <taxon>Pseudomonadati</taxon>
        <taxon>Pseudomonadota</taxon>
        <taxon>Betaproteobacteria</taxon>
        <taxon>Burkholderiales</taxon>
        <taxon>Comamonadaceae</taxon>
        <taxon>Ramlibacter</taxon>
    </lineage>
</organism>
<dbReference type="Gene3D" id="3.30.530.20">
    <property type="match status" value="1"/>
</dbReference>
<dbReference type="Proteomes" id="UP000806285">
    <property type="component" value="Unassembled WGS sequence"/>
</dbReference>
<comment type="similarity">
    <text evidence="1">Belongs to the ribosome association toxin RatA family.</text>
</comment>
<reference evidence="3 4" key="1">
    <citation type="submission" date="2020-10" db="EMBL/GenBank/DDBJ databases">
        <title>Ramlibacter sp. HM2 16S ribosomal RNA gene Genome sequencing and assembly.</title>
        <authorList>
            <person name="Kang M."/>
        </authorList>
    </citation>
    <scope>NUCLEOTIDE SEQUENCE [LARGE SCALE GENOMIC DNA]</scope>
    <source>
        <strain evidence="3 4">HM2</strain>
    </source>
</reference>
<dbReference type="PANTHER" id="PTHR12901:SF10">
    <property type="entry name" value="COENZYME Q-BINDING PROTEIN COQ10, MITOCHONDRIAL"/>
    <property type="match status" value="1"/>
</dbReference>
<dbReference type="InterPro" id="IPR044996">
    <property type="entry name" value="COQ10-like"/>
</dbReference>
<evidence type="ECO:0000313" key="3">
    <source>
        <dbReference type="EMBL" id="MBE7368290.1"/>
    </source>
</evidence>
<dbReference type="SUPFAM" id="SSF55961">
    <property type="entry name" value="Bet v1-like"/>
    <property type="match status" value="1"/>
</dbReference>
<dbReference type="Pfam" id="PF03364">
    <property type="entry name" value="Polyketide_cyc"/>
    <property type="match status" value="1"/>
</dbReference>
<evidence type="ECO:0000313" key="4">
    <source>
        <dbReference type="Proteomes" id="UP000806285"/>
    </source>
</evidence>
<dbReference type="RefSeq" id="WP_193676888.1">
    <property type="nucleotide sequence ID" value="NZ_JADDIV010000003.1"/>
</dbReference>
<evidence type="ECO:0000256" key="1">
    <source>
        <dbReference type="ARBA" id="ARBA00008918"/>
    </source>
</evidence>
<dbReference type="EMBL" id="JADDIV010000003">
    <property type="protein sequence ID" value="MBE7368290.1"/>
    <property type="molecule type" value="Genomic_DNA"/>
</dbReference>
<keyword evidence="4" id="KW-1185">Reference proteome</keyword>
<dbReference type="PANTHER" id="PTHR12901">
    <property type="entry name" value="SPERM PROTEIN HOMOLOG"/>
    <property type="match status" value="1"/>
</dbReference>
<dbReference type="InterPro" id="IPR005031">
    <property type="entry name" value="COQ10_START"/>
</dbReference>
<gene>
    <name evidence="3" type="ORF">IM787_12090</name>
</gene>
<comment type="caution">
    <text evidence="3">The sequence shown here is derived from an EMBL/GenBank/DDBJ whole genome shotgun (WGS) entry which is preliminary data.</text>
</comment>
<protein>
    <submittedName>
        <fullName evidence="3">Type II toxin-antitoxin system RatA family toxin</fullName>
    </submittedName>
</protein>
<proteinExistence type="inferred from homology"/>
<evidence type="ECO:0000259" key="2">
    <source>
        <dbReference type="Pfam" id="PF03364"/>
    </source>
</evidence>
<dbReference type="CDD" id="cd07813">
    <property type="entry name" value="COQ10p_like"/>
    <property type="match status" value="1"/>
</dbReference>
<accession>A0ABR9S437</accession>
<feature type="domain" description="Coenzyme Q-binding protein COQ10 START" evidence="2">
    <location>
        <begin position="12"/>
        <end position="137"/>
    </location>
</feature>
<name>A0ABR9S437_9BURK</name>
<dbReference type="InterPro" id="IPR023393">
    <property type="entry name" value="START-like_dom_sf"/>
</dbReference>